<dbReference type="Pfam" id="PF25571">
    <property type="entry name" value="TPR_CCP1_N"/>
    <property type="match status" value="3"/>
</dbReference>
<feature type="compositionally biased region" description="Basic and acidic residues" evidence="1">
    <location>
        <begin position="524"/>
        <end position="539"/>
    </location>
</feature>
<organism evidence="2 3">
    <name type="scientific">Anguilla anguilla</name>
    <name type="common">European freshwater eel</name>
    <name type="synonym">Muraena anguilla</name>
    <dbReference type="NCBI Taxonomy" id="7936"/>
    <lineage>
        <taxon>Eukaryota</taxon>
        <taxon>Metazoa</taxon>
        <taxon>Chordata</taxon>
        <taxon>Craniata</taxon>
        <taxon>Vertebrata</taxon>
        <taxon>Euteleostomi</taxon>
        <taxon>Actinopterygii</taxon>
        <taxon>Neopterygii</taxon>
        <taxon>Teleostei</taxon>
        <taxon>Anguilliformes</taxon>
        <taxon>Anguillidae</taxon>
        <taxon>Anguilla</taxon>
    </lineage>
</organism>
<protein>
    <submittedName>
        <fullName evidence="2">Uncharacterized protein</fullName>
    </submittedName>
</protein>
<dbReference type="EMBL" id="JAFIRN010000011">
    <property type="protein sequence ID" value="KAG5839763.1"/>
    <property type="molecule type" value="Genomic_DNA"/>
</dbReference>
<evidence type="ECO:0000313" key="3">
    <source>
        <dbReference type="Proteomes" id="UP001044222"/>
    </source>
</evidence>
<dbReference type="Proteomes" id="UP001044222">
    <property type="component" value="Chromosome 11"/>
</dbReference>
<dbReference type="AlphaFoldDB" id="A0A9D3M317"/>
<dbReference type="Gene3D" id="1.25.10.10">
    <property type="entry name" value="Leucine-rich Repeat Variant"/>
    <property type="match status" value="1"/>
</dbReference>
<dbReference type="InterPro" id="IPR016024">
    <property type="entry name" value="ARM-type_fold"/>
</dbReference>
<feature type="compositionally biased region" description="Acidic residues" evidence="1">
    <location>
        <begin position="497"/>
        <end position="523"/>
    </location>
</feature>
<feature type="region of interest" description="Disordered" evidence="1">
    <location>
        <begin position="483"/>
        <end position="542"/>
    </location>
</feature>
<dbReference type="SUPFAM" id="SSF48371">
    <property type="entry name" value="ARM repeat"/>
    <property type="match status" value="1"/>
</dbReference>
<sequence>MFGYGKCGRFTWTGTLEDCGRRPGSGERVRPTMATTGASGLEVLLTTLQGVGDTESALNILNVLDELLSAGTDRRIHYMISKGGSEALLSALVKTGRCLSPNYAILLPLLHLLAKVGHRDRWIGLKAEKADAVLLTLGLLRQNSEHPQRAAACLWVLRVFCSSVSTATLLGENRGLDVVFKLVSAHTTSSARTVNPTPVSVSLVSMLHFSHAVVARGAASTSVNVGHTPHGVGDTESALNILNVLDELLSAGTDRRIHYMISKGGSEALLSALVKTGRCLSPNYAILLPLLHLLAKVGHRGEILQDGVCQQNEVDRAQGGEGGCRAAHTGSAQAESNTPQRAAACLWVLRVFCSSVSTATLLGENRGLDVVFKLVSAHTTKRARTVKAAIDAFAALLHSKANSRCAVAKGYVSSLLKLYEDWHSRDGANAHVPIRRALLHCLHHATNVRAGRDALQAHGGMGLLFQSTQTCLANKATEALAELPAPGLDTDPGTQDDGLEEDSDDDAQNGDSDSLEYDDDLETDPDKLRERPKPDRPPEELSQYLQLCELLHAAAP</sequence>
<name>A0A9D3M317_ANGAN</name>
<gene>
    <name evidence="2" type="ORF">ANANG_G00208390</name>
</gene>
<reference evidence="2" key="1">
    <citation type="submission" date="2021-01" db="EMBL/GenBank/DDBJ databases">
        <title>A chromosome-scale assembly of European eel, Anguilla anguilla.</title>
        <authorList>
            <person name="Henkel C."/>
            <person name="Jong-Raadsen S.A."/>
            <person name="Dufour S."/>
            <person name="Weltzien F.-A."/>
            <person name="Palstra A.P."/>
            <person name="Pelster B."/>
            <person name="Spaink H.P."/>
            <person name="Van Den Thillart G.E."/>
            <person name="Jansen H."/>
            <person name="Zahm M."/>
            <person name="Klopp C."/>
            <person name="Cedric C."/>
            <person name="Louis A."/>
            <person name="Berthelot C."/>
            <person name="Parey E."/>
            <person name="Roest Crollius H."/>
            <person name="Montfort J."/>
            <person name="Robinson-Rechavi M."/>
            <person name="Bucao C."/>
            <person name="Bouchez O."/>
            <person name="Gislard M."/>
            <person name="Lluch J."/>
            <person name="Milhes M."/>
            <person name="Lampietro C."/>
            <person name="Lopez Roques C."/>
            <person name="Donnadieu C."/>
            <person name="Braasch I."/>
            <person name="Desvignes T."/>
            <person name="Postlethwait J."/>
            <person name="Bobe J."/>
            <person name="Guiguen Y."/>
            <person name="Dirks R."/>
        </authorList>
    </citation>
    <scope>NUCLEOTIDE SEQUENCE</scope>
    <source>
        <strain evidence="2">Tag_6206</strain>
        <tissue evidence="2">Liver</tissue>
    </source>
</reference>
<proteinExistence type="predicted"/>
<accession>A0A9D3M317</accession>
<comment type="caution">
    <text evidence="2">The sequence shown here is derived from an EMBL/GenBank/DDBJ whole genome shotgun (WGS) entry which is preliminary data.</text>
</comment>
<evidence type="ECO:0000313" key="2">
    <source>
        <dbReference type="EMBL" id="KAG5839763.1"/>
    </source>
</evidence>
<evidence type="ECO:0000256" key="1">
    <source>
        <dbReference type="SAM" id="MobiDB-lite"/>
    </source>
</evidence>
<dbReference type="InterPro" id="IPR011989">
    <property type="entry name" value="ARM-like"/>
</dbReference>
<keyword evidence="3" id="KW-1185">Reference proteome</keyword>